<sequence length="68" mass="7371">MTTISIPLDANLANKLDELVIAYGSNRSAVMRKALERLAEEEAVDAILRAVVEPSLSGNLDDLLAKFD</sequence>
<evidence type="ECO:0000259" key="1">
    <source>
        <dbReference type="Pfam" id="PF01402"/>
    </source>
</evidence>
<dbReference type="Pfam" id="PF01402">
    <property type="entry name" value="RHH_1"/>
    <property type="match status" value="1"/>
</dbReference>
<dbReference type="GO" id="GO:0006355">
    <property type="term" value="P:regulation of DNA-templated transcription"/>
    <property type="evidence" value="ECO:0007669"/>
    <property type="project" value="InterPro"/>
</dbReference>
<organism evidence="2 3">
    <name type="scientific">Candidatus Kaiserbacteria bacterium CG_4_8_14_3_um_filter_38_9</name>
    <dbReference type="NCBI Taxonomy" id="1974599"/>
    <lineage>
        <taxon>Bacteria</taxon>
        <taxon>Candidatus Kaiseribacteriota</taxon>
    </lineage>
</organism>
<proteinExistence type="predicted"/>
<gene>
    <name evidence="2" type="ORF">COZ82_03820</name>
</gene>
<accession>A0A2M7IMT7</accession>
<dbReference type="InterPro" id="IPR002145">
    <property type="entry name" value="CopG"/>
</dbReference>
<dbReference type="SUPFAM" id="SSF47598">
    <property type="entry name" value="Ribbon-helix-helix"/>
    <property type="match status" value="1"/>
</dbReference>
<dbReference type="CDD" id="cd22231">
    <property type="entry name" value="RHH_NikR_HicB-like"/>
    <property type="match status" value="1"/>
</dbReference>
<evidence type="ECO:0000313" key="3">
    <source>
        <dbReference type="Proteomes" id="UP000230837"/>
    </source>
</evidence>
<protein>
    <recommendedName>
        <fullName evidence="1">Ribbon-helix-helix protein CopG domain-containing protein</fullName>
    </recommendedName>
</protein>
<name>A0A2M7IMT7_9BACT</name>
<dbReference type="InterPro" id="IPR010985">
    <property type="entry name" value="Ribbon_hlx_hlx"/>
</dbReference>
<reference evidence="3" key="1">
    <citation type="submission" date="2017-09" db="EMBL/GenBank/DDBJ databases">
        <title>Depth-based differentiation of microbial function through sediment-hosted aquifers and enrichment of novel symbionts in the deep terrestrial subsurface.</title>
        <authorList>
            <person name="Probst A.J."/>
            <person name="Ladd B."/>
            <person name="Jarett J.K."/>
            <person name="Geller-Mcgrath D.E."/>
            <person name="Sieber C.M.K."/>
            <person name="Emerson J.B."/>
            <person name="Anantharaman K."/>
            <person name="Thomas B.C."/>
            <person name="Malmstrom R."/>
            <person name="Stieglmeier M."/>
            <person name="Klingl A."/>
            <person name="Woyke T."/>
            <person name="Ryan C.M."/>
            <person name="Banfield J.F."/>
        </authorList>
    </citation>
    <scope>NUCLEOTIDE SEQUENCE [LARGE SCALE GENOMIC DNA]</scope>
</reference>
<evidence type="ECO:0000313" key="2">
    <source>
        <dbReference type="EMBL" id="PIW96662.1"/>
    </source>
</evidence>
<dbReference type="Proteomes" id="UP000230837">
    <property type="component" value="Unassembled WGS sequence"/>
</dbReference>
<dbReference type="EMBL" id="PFHR01000204">
    <property type="protein sequence ID" value="PIW96662.1"/>
    <property type="molecule type" value="Genomic_DNA"/>
</dbReference>
<feature type="domain" description="Ribbon-helix-helix protein CopG" evidence="1">
    <location>
        <begin position="4"/>
        <end position="42"/>
    </location>
</feature>
<dbReference type="AlphaFoldDB" id="A0A2M7IMT7"/>
<comment type="caution">
    <text evidence="2">The sequence shown here is derived from an EMBL/GenBank/DDBJ whole genome shotgun (WGS) entry which is preliminary data.</text>
</comment>